<protein>
    <submittedName>
        <fullName evidence="1">Uncharacterized protein</fullName>
    </submittedName>
</protein>
<accession>A0A502IAC7</accession>
<organism evidence="1 2">
    <name type="scientific">Pseudomonas mandelii</name>
    <dbReference type="NCBI Taxonomy" id="75612"/>
    <lineage>
        <taxon>Bacteria</taxon>
        <taxon>Pseudomonadati</taxon>
        <taxon>Pseudomonadota</taxon>
        <taxon>Gammaproteobacteria</taxon>
        <taxon>Pseudomonadales</taxon>
        <taxon>Pseudomonadaceae</taxon>
        <taxon>Pseudomonas</taxon>
    </lineage>
</organism>
<gene>
    <name evidence="1" type="ORF">EAH74_13230</name>
</gene>
<name>A0A502IAC7_9PSED</name>
<sequence length="60" mass="6254">MSNNVEAHASPGAALMGVPQLLHATESICTRPHYTPLGLAGGNVWKSCSNILNAFVTFGT</sequence>
<reference evidence="1 2" key="1">
    <citation type="journal article" date="2019" name="Environ. Microbiol.">
        <title>Species interactions and distinct microbial communities in high Arctic permafrost affected cryosols are associated with the CH4 and CO2 gas fluxes.</title>
        <authorList>
            <person name="Altshuler I."/>
            <person name="Hamel J."/>
            <person name="Turney S."/>
            <person name="Magnuson E."/>
            <person name="Levesque R."/>
            <person name="Greer C."/>
            <person name="Whyte L.G."/>
        </authorList>
    </citation>
    <scope>NUCLEOTIDE SEQUENCE [LARGE SCALE GENOMIC DNA]</scope>
    <source>
        <strain evidence="1 2">OWC5</strain>
    </source>
</reference>
<comment type="caution">
    <text evidence="1">The sequence shown here is derived from an EMBL/GenBank/DDBJ whole genome shotgun (WGS) entry which is preliminary data.</text>
</comment>
<evidence type="ECO:0000313" key="1">
    <source>
        <dbReference type="EMBL" id="TPG83851.1"/>
    </source>
</evidence>
<dbReference type="Proteomes" id="UP000320914">
    <property type="component" value="Unassembled WGS sequence"/>
</dbReference>
<dbReference type="AlphaFoldDB" id="A0A502IAC7"/>
<dbReference type="RefSeq" id="WP_140678977.1">
    <property type="nucleotide sequence ID" value="NZ_RCZA01000005.1"/>
</dbReference>
<proteinExistence type="predicted"/>
<evidence type="ECO:0000313" key="2">
    <source>
        <dbReference type="Proteomes" id="UP000320914"/>
    </source>
</evidence>
<dbReference type="EMBL" id="RCZA01000005">
    <property type="protein sequence ID" value="TPG83851.1"/>
    <property type="molecule type" value="Genomic_DNA"/>
</dbReference>